<feature type="non-terminal residue" evidence="1">
    <location>
        <position position="488"/>
    </location>
</feature>
<evidence type="ECO:0000313" key="2">
    <source>
        <dbReference type="Proteomes" id="UP001162881"/>
    </source>
</evidence>
<dbReference type="PANTHER" id="PTHR43747">
    <property type="entry name" value="FAD-BINDING PROTEIN"/>
    <property type="match status" value="1"/>
</dbReference>
<dbReference type="PIRSF" id="PIRSF011396">
    <property type="entry name" value="Trp_halogenase"/>
    <property type="match status" value="1"/>
</dbReference>
<comment type="caution">
    <text evidence="1">The sequence shown here is derived from an EMBL/GenBank/DDBJ whole genome shotgun (WGS) entry which is preliminary data.</text>
</comment>
<proteinExistence type="predicted"/>
<dbReference type="InterPro" id="IPR033856">
    <property type="entry name" value="Trp_halogen"/>
</dbReference>
<dbReference type="InterPro" id="IPR036188">
    <property type="entry name" value="FAD/NAD-bd_sf"/>
</dbReference>
<accession>A0ABT0BI57</accession>
<evidence type="ECO:0000313" key="1">
    <source>
        <dbReference type="EMBL" id="MCJ2184752.1"/>
    </source>
</evidence>
<dbReference type="InterPro" id="IPR006905">
    <property type="entry name" value="Flavin_halogenase"/>
</dbReference>
<dbReference type="InterPro" id="IPR050816">
    <property type="entry name" value="Flavin-dep_Halogenase_NPB"/>
</dbReference>
<gene>
    <name evidence="1" type="ORF">MTR62_18955</name>
</gene>
<dbReference type="PANTHER" id="PTHR43747:SF4">
    <property type="entry name" value="FLAVIN-DEPENDENT TRYPTOPHAN HALOGENASE"/>
    <property type="match status" value="1"/>
</dbReference>
<dbReference type="Pfam" id="PF04820">
    <property type="entry name" value="Trp_halogenase"/>
    <property type="match status" value="1"/>
</dbReference>
<name>A0ABT0BI57_9SPHN</name>
<dbReference type="SUPFAM" id="SSF51905">
    <property type="entry name" value="FAD/NAD(P)-binding domain"/>
    <property type="match status" value="1"/>
</dbReference>
<dbReference type="Gene3D" id="3.50.50.60">
    <property type="entry name" value="FAD/NAD(P)-binding domain"/>
    <property type="match status" value="1"/>
</dbReference>
<dbReference type="EMBL" id="JALHLF010000141">
    <property type="protein sequence ID" value="MCJ2184752.1"/>
    <property type="molecule type" value="Genomic_DNA"/>
</dbReference>
<organism evidence="1 2">
    <name type="scientific">Novosphingobium organovorum</name>
    <dbReference type="NCBI Taxonomy" id="2930092"/>
    <lineage>
        <taxon>Bacteria</taxon>
        <taxon>Pseudomonadati</taxon>
        <taxon>Pseudomonadota</taxon>
        <taxon>Alphaproteobacteria</taxon>
        <taxon>Sphingomonadales</taxon>
        <taxon>Sphingomonadaceae</taxon>
        <taxon>Novosphingobium</taxon>
    </lineage>
</organism>
<keyword evidence="2" id="KW-1185">Reference proteome</keyword>
<reference evidence="1" key="1">
    <citation type="submission" date="2022-03" db="EMBL/GenBank/DDBJ databases">
        <title>Identification of a novel bacterium isolated from mangrove sediments.</title>
        <authorList>
            <person name="Pan X."/>
        </authorList>
    </citation>
    <scope>NUCLEOTIDE SEQUENCE</scope>
    <source>
        <strain evidence="1">B1949</strain>
    </source>
</reference>
<sequence length="488" mass="53547">MHHMASDPIGSILIVGGGSAGWMTANLLAVRLKGLPIAITLVESAQIGTVGVGEATVPAIRDYLRAIEVDPFAVMRASEGTIKLGIEFADWASPGTAFFHPFGRFGVDAFSVPFHQYWLKARAAGDPTPLAAYSLPIELARTGKVLLPPDKPANDLGLFDWAFHFDAALFARFLSARAQDQLGVRRIEGTVAQVDRADAGDRLAAVTLDDGRRIEADLFIDCSGFSSLLLGQALGEPFEDWGDLLPCDRAVAVASAHGDALSPFTRSTAREAGWQWRIPLQHRVGNGYVFSSAHLSEDEACAKLLSRLEGEALGDPRTLRFRTGHRTRVWRGNCVAIGLSAGFLEPLESTGLTLIQSGIERLLAHFPDRAFDPSLADEFNRITRLEYARIRDFLILHYWANRRHGEPFWDQCRARALPETLAQRIAAFTGSGKLPRFEWDSFQPPSWLALFAGFDLLPPRHDPLADRQPPEALAQALARQREAIARAA</sequence>
<dbReference type="Proteomes" id="UP001162881">
    <property type="component" value="Unassembled WGS sequence"/>
</dbReference>
<protein>
    <submittedName>
        <fullName evidence="1">Tryptophan 7-halogenase</fullName>
    </submittedName>
</protein>